<evidence type="ECO:0000313" key="7">
    <source>
        <dbReference type="EMBL" id="TQV80171.1"/>
    </source>
</evidence>
<proteinExistence type="inferred from homology"/>
<dbReference type="Pfam" id="PF22740">
    <property type="entry name" value="PapZ_C"/>
    <property type="match status" value="1"/>
</dbReference>
<evidence type="ECO:0000256" key="2">
    <source>
        <dbReference type="ARBA" id="ARBA00022840"/>
    </source>
</evidence>
<dbReference type="EMBL" id="VHSG01000010">
    <property type="protein sequence ID" value="TQV80171.1"/>
    <property type="molecule type" value="Genomic_DNA"/>
</dbReference>
<dbReference type="OrthoDB" id="9784461at2"/>
<accession>A0A545TSQ0</accession>
<dbReference type="Proteomes" id="UP000319732">
    <property type="component" value="Unassembled WGS sequence"/>
</dbReference>
<dbReference type="InterPro" id="IPR053931">
    <property type="entry name" value="RapZ_C"/>
</dbReference>
<dbReference type="GO" id="GO:0005525">
    <property type="term" value="F:GTP binding"/>
    <property type="evidence" value="ECO:0007669"/>
    <property type="project" value="UniProtKB-UniRule"/>
</dbReference>
<dbReference type="InterPro" id="IPR027417">
    <property type="entry name" value="P-loop_NTPase"/>
</dbReference>
<feature type="domain" description="RapZ C-terminal" evidence="6">
    <location>
        <begin position="165"/>
        <end position="284"/>
    </location>
</feature>
<dbReference type="Gene3D" id="3.40.50.300">
    <property type="entry name" value="P-loop containing nucleotide triphosphate hydrolases"/>
    <property type="match status" value="1"/>
</dbReference>
<gene>
    <name evidence="7" type="primary">rapZ</name>
    <name evidence="7" type="ORF">FKG94_10925</name>
</gene>
<protein>
    <submittedName>
        <fullName evidence="7">RNase adapter RapZ</fullName>
    </submittedName>
</protein>
<feature type="binding site" evidence="4">
    <location>
        <begin position="8"/>
        <end position="15"/>
    </location>
    <ligand>
        <name>ATP</name>
        <dbReference type="ChEBI" id="CHEBI:30616"/>
    </ligand>
</feature>
<name>A0A545TSQ0_9GAMM</name>
<dbReference type="PIRSF" id="PIRSF005052">
    <property type="entry name" value="P-loopkin"/>
    <property type="match status" value="1"/>
</dbReference>
<evidence type="ECO:0000256" key="3">
    <source>
        <dbReference type="ARBA" id="ARBA00023134"/>
    </source>
</evidence>
<keyword evidence="8" id="KW-1185">Reference proteome</keyword>
<reference evidence="7 8" key="1">
    <citation type="submission" date="2019-06" db="EMBL/GenBank/DDBJ databases">
        <title>Whole genome sequence for Cellvibrionaceae sp. R142.</title>
        <authorList>
            <person name="Wang G."/>
        </authorList>
    </citation>
    <scope>NUCLEOTIDE SEQUENCE [LARGE SCALE GENOMIC DNA]</scope>
    <source>
        <strain evidence="7 8">R142</strain>
    </source>
</reference>
<keyword evidence="2 4" id="KW-0067">ATP-binding</keyword>
<dbReference type="HAMAP" id="MF_00636">
    <property type="entry name" value="RapZ_like"/>
    <property type="match status" value="1"/>
</dbReference>
<feature type="domain" description="RapZ-like N-terminal" evidence="5">
    <location>
        <begin position="1"/>
        <end position="159"/>
    </location>
</feature>
<evidence type="ECO:0000259" key="5">
    <source>
        <dbReference type="Pfam" id="PF03668"/>
    </source>
</evidence>
<organism evidence="7 8">
    <name type="scientific">Exilibacterium tricleocarpae</name>
    <dbReference type="NCBI Taxonomy" id="2591008"/>
    <lineage>
        <taxon>Bacteria</taxon>
        <taxon>Pseudomonadati</taxon>
        <taxon>Pseudomonadota</taxon>
        <taxon>Gammaproteobacteria</taxon>
        <taxon>Cellvibrionales</taxon>
        <taxon>Cellvibrionaceae</taxon>
        <taxon>Exilibacterium</taxon>
    </lineage>
</organism>
<dbReference type="AlphaFoldDB" id="A0A545TSQ0"/>
<dbReference type="InterPro" id="IPR053930">
    <property type="entry name" value="RapZ-like_N"/>
</dbReference>
<keyword evidence="3 4" id="KW-0342">GTP-binding</keyword>
<dbReference type="NCBIfam" id="NF003828">
    <property type="entry name" value="PRK05416.1"/>
    <property type="match status" value="1"/>
</dbReference>
<dbReference type="PANTHER" id="PTHR30448">
    <property type="entry name" value="RNASE ADAPTER PROTEIN RAPZ"/>
    <property type="match status" value="1"/>
</dbReference>
<evidence type="ECO:0000259" key="6">
    <source>
        <dbReference type="Pfam" id="PF22740"/>
    </source>
</evidence>
<evidence type="ECO:0000256" key="1">
    <source>
        <dbReference type="ARBA" id="ARBA00022741"/>
    </source>
</evidence>
<dbReference type="SUPFAM" id="SSF52540">
    <property type="entry name" value="P-loop containing nucleoside triphosphate hydrolases"/>
    <property type="match status" value="1"/>
</dbReference>
<dbReference type="GO" id="GO:0005524">
    <property type="term" value="F:ATP binding"/>
    <property type="evidence" value="ECO:0007669"/>
    <property type="project" value="UniProtKB-UniRule"/>
</dbReference>
<dbReference type="RefSeq" id="WP_142904270.1">
    <property type="nucleotide sequence ID" value="NZ_ML660092.1"/>
</dbReference>
<evidence type="ECO:0000256" key="4">
    <source>
        <dbReference type="HAMAP-Rule" id="MF_00636"/>
    </source>
</evidence>
<dbReference type="Pfam" id="PF03668">
    <property type="entry name" value="RapZ-like_N"/>
    <property type="match status" value="1"/>
</dbReference>
<comment type="caution">
    <text evidence="7">The sequence shown here is derived from an EMBL/GenBank/DDBJ whole genome shotgun (WGS) entry which is preliminary data.</text>
</comment>
<dbReference type="InterPro" id="IPR005337">
    <property type="entry name" value="RapZ-like"/>
</dbReference>
<feature type="binding site" evidence="4">
    <location>
        <begin position="60"/>
        <end position="63"/>
    </location>
    <ligand>
        <name>GTP</name>
        <dbReference type="ChEBI" id="CHEBI:37565"/>
    </ligand>
</feature>
<dbReference type="PANTHER" id="PTHR30448:SF0">
    <property type="entry name" value="RNASE ADAPTER PROTEIN RAPZ"/>
    <property type="match status" value="1"/>
</dbReference>
<sequence>MRLVVISGRSGSGKSTALHVLEDVGFNCVDNLPASLLPALIEEVNQRERAEDLRFAVSIDARNTWSDLQKFPQLIADTRQPGLTVEVLFLDARSPTLIQRFSETRRKHPLSDESTDLREAIATERRLLEPIVDVADLVIDTSNLTLHQLRDLVKTRIVGTDPNGMAVLFESFGFKRGVPVDADLVFDVRCLPNPYWKPQLRSLTGCDSEVIAFLEEHPLVADMQADISAYLNRWLPHFEANNRSYITIAIGCTGGQHRSVYLVEQLGKLFSEQQGNVLVRHRELNQQP</sequence>
<keyword evidence="1 4" id="KW-0547">Nucleotide-binding</keyword>
<evidence type="ECO:0000313" key="8">
    <source>
        <dbReference type="Proteomes" id="UP000319732"/>
    </source>
</evidence>